<accession>A0A366H9V4</accession>
<dbReference type="Proteomes" id="UP000253426">
    <property type="component" value="Unassembled WGS sequence"/>
</dbReference>
<protein>
    <submittedName>
        <fullName evidence="2">Uncharacterized protein DUF1552</fullName>
    </submittedName>
</protein>
<evidence type="ECO:0000256" key="1">
    <source>
        <dbReference type="SAM" id="MobiDB-lite"/>
    </source>
</evidence>
<keyword evidence="3" id="KW-1185">Reference proteome</keyword>
<sequence>MKSSSRMDRRTFLRASGVAIGLPFLDAMMPLRASGAQQAALKSPRRMVLIGQPLGMYGPNFFPEKAGKDYVASRYLKNLEGMRDRFTVFSGMSHRYAAGHFAEVGIFTGVAPEFIRDKDIKNGISLDQEVASHIGNQTRFRCLNLGGGDVTWNKRGVRIPAEQRATQVFRKLFIAGTPEEEARELQRVKDGQSILDDVGDQIRSLNRKVGTNDRERLDLFLTSVREAEQSLQQDEHWSTTPKPKVEYQTPNNDFGGPQLIERSRQWYDIVHLALQTDSTRVMTLWLGTQERPEIDGVNLGHHDASHHGQDPGKLEQLALIEEAEVKVFGEFIEKMKATKEGDQSLLDHTGVLYTSNLGNSSSHDNNNLPIILAGGTFKHQGHLAYDTKNNMLMSNLFVRMLHHMNIEAQTFGASNGIVSEV</sequence>
<dbReference type="PROSITE" id="PS51318">
    <property type="entry name" value="TAT"/>
    <property type="match status" value="1"/>
</dbReference>
<comment type="caution">
    <text evidence="2">The sequence shown here is derived from an EMBL/GenBank/DDBJ whole genome shotgun (WGS) entry which is preliminary data.</text>
</comment>
<dbReference type="InterPro" id="IPR006311">
    <property type="entry name" value="TAT_signal"/>
</dbReference>
<evidence type="ECO:0000313" key="2">
    <source>
        <dbReference type="EMBL" id="RBP38985.1"/>
    </source>
</evidence>
<reference evidence="2 3" key="1">
    <citation type="submission" date="2018-06" db="EMBL/GenBank/DDBJ databases">
        <title>Genomic Encyclopedia of Type Strains, Phase IV (KMG-IV): sequencing the most valuable type-strain genomes for metagenomic binning, comparative biology and taxonomic classification.</title>
        <authorList>
            <person name="Goeker M."/>
        </authorList>
    </citation>
    <scope>NUCLEOTIDE SEQUENCE [LARGE SCALE GENOMIC DNA]</scope>
    <source>
        <strain evidence="2 3">DSM 25532</strain>
    </source>
</reference>
<organism evidence="2 3">
    <name type="scientific">Roseimicrobium gellanilyticum</name>
    <dbReference type="NCBI Taxonomy" id="748857"/>
    <lineage>
        <taxon>Bacteria</taxon>
        <taxon>Pseudomonadati</taxon>
        <taxon>Verrucomicrobiota</taxon>
        <taxon>Verrucomicrobiia</taxon>
        <taxon>Verrucomicrobiales</taxon>
        <taxon>Verrucomicrobiaceae</taxon>
        <taxon>Roseimicrobium</taxon>
    </lineage>
</organism>
<name>A0A366H9V4_9BACT</name>
<proteinExistence type="predicted"/>
<dbReference type="RefSeq" id="WP_113960761.1">
    <property type="nucleotide sequence ID" value="NZ_QNRR01000010.1"/>
</dbReference>
<dbReference type="OrthoDB" id="9146593at2"/>
<evidence type="ECO:0000313" key="3">
    <source>
        <dbReference type="Proteomes" id="UP000253426"/>
    </source>
</evidence>
<gene>
    <name evidence="2" type="ORF">DES53_1108</name>
</gene>
<dbReference type="Pfam" id="PF07586">
    <property type="entry name" value="HXXSHH"/>
    <property type="match status" value="1"/>
</dbReference>
<dbReference type="AlphaFoldDB" id="A0A366H9V4"/>
<feature type="region of interest" description="Disordered" evidence="1">
    <location>
        <begin position="230"/>
        <end position="251"/>
    </location>
</feature>
<dbReference type="EMBL" id="QNRR01000010">
    <property type="protein sequence ID" value="RBP38985.1"/>
    <property type="molecule type" value="Genomic_DNA"/>
</dbReference>
<dbReference type="InterPro" id="IPR011447">
    <property type="entry name" value="DUF1552"/>
</dbReference>